<reference evidence="5 6" key="1">
    <citation type="journal article" date="2024" name="Int. J. Syst. Evol. Microbiol.">
        <title>Lacrimispora brassicae sp. nov. isolated from fermented cabbage, and proposal of Clostridium indicum Gundawar et al. 2019 and Clostridium methoxybenzovorans Mechichi et al. 1999 as heterotypic synonyms of Lacrimispora amygdalina (Parshina et al. 2003) Haas and Blanchard 2020 and Lacrimispora indolis (McClung and McCoy 1957) Haas and Blanchard 2020, respectively.</title>
        <authorList>
            <person name="Kobayashi H."/>
            <person name="Tanizawa Y."/>
            <person name="Sakamoto M."/>
            <person name="Ohkuma M."/>
            <person name="Tohno M."/>
        </authorList>
    </citation>
    <scope>NUCLEOTIDE SEQUENCE [LARGE SCALE GENOMIC DNA]</scope>
    <source>
        <strain evidence="5 6">DSM 12857</strain>
    </source>
</reference>
<evidence type="ECO:0000256" key="2">
    <source>
        <dbReference type="ARBA" id="ARBA00023315"/>
    </source>
</evidence>
<keyword evidence="1" id="KW-0808">Transferase</keyword>
<evidence type="ECO:0000313" key="5">
    <source>
        <dbReference type="EMBL" id="GLB28398.1"/>
    </source>
</evidence>
<dbReference type="Proteomes" id="UP001419084">
    <property type="component" value="Unassembled WGS sequence"/>
</dbReference>
<dbReference type="SUPFAM" id="SSF55729">
    <property type="entry name" value="Acyl-CoA N-acyltransferases (Nat)"/>
    <property type="match status" value="1"/>
</dbReference>
<dbReference type="PROSITE" id="PS51186">
    <property type="entry name" value="GNAT"/>
    <property type="match status" value="1"/>
</dbReference>
<accession>A0ABQ5M0B8</accession>
<dbReference type="InterPro" id="IPR016181">
    <property type="entry name" value="Acyl_CoA_acyltransferase"/>
</dbReference>
<evidence type="ECO:0000256" key="3">
    <source>
        <dbReference type="ARBA" id="ARBA00038502"/>
    </source>
</evidence>
<comment type="similarity">
    <text evidence="3">Belongs to the acetyltransferase family. RimJ subfamily.</text>
</comment>
<dbReference type="PANTHER" id="PTHR43792:SF8">
    <property type="entry name" value="[RIBOSOMAL PROTEIN US5]-ALANINE N-ACETYLTRANSFERASE"/>
    <property type="match status" value="1"/>
</dbReference>
<dbReference type="InterPro" id="IPR000182">
    <property type="entry name" value="GNAT_dom"/>
</dbReference>
<feature type="domain" description="N-acetyltransferase" evidence="4">
    <location>
        <begin position="25"/>
        <end position="170"/>
    </location>
</feature>
<keyword evidence="6" id="KW-1185">Reference proteome</keyword>
<comment type="caution">
    <text evidence="5">The sequence shown here is derived from an EMBL/GenBank/DDBJ whole genome shotgun (WGS) entry which is preliminary data.</text>
</comment>
<proteinExistence type="inferred from homology"/>
<dbReference type="InterPro" id="IPR051531">
    <property type="entry name" value="N-acetyltransferase"/>
</dbReference>
<organism evidence="5 6">
    <name type="scientific">Lacrimispora amygdalina</name>
    <dbReference type="NCBI Taxonomy" id="253257"/>
    <lineage>
        <taxon>Bacteria</taxon>
        <taxon>Bacillati</taxon>
        <taxon>Bacillota</taxon>
        <taxon>Clostridia</taxon>
        <taxon>Lachnospirales</taxon>
        <taxon>Lachnospiraceae</taxon>
        <taxon>Lacrimispora</taxon>
    </lineage>
</organism>
<evidence type="ECO:0000259" key="4">
    <source>
        <dbReference type="PROSITE" id="PS51186"/>
    </source>
</evidence>
<dbReference type="EMBL" id="BRPJ01000004">
    <property type="protein sequence ID" value="GLB28398.1"/>
    <property type="molecule type" value="Genomic_DNA"/>
</dbReference>
<keyword evidence="2" id="KW-0012">Acyltransferase</keyword>
<sequence>MKDIIYKNVPIITKRLCIKKITADELILIREETKYEEFYKMTCRTIFKMDKNEIEEFYKNMIQKENTVIFSITRIEDGALIGKVSFNEYNPRNNSMELGYYIIPRYRKNGYMSEALTNLFNVLFGIIRINKIYAQTASFNAQSIGLLKKMNFKKDAILRDHHELDGKLYDEYIFSVLYKEWECFKS</sequence>
<dbReference type="Pfam" id="PF13302">
    <property type="entry name" value="Acetyltransf_3"/>
    <property type="match status" value="1"/>
</dbReference>
<evidence type="ECO:0000256" key="1">
    <source>
        <dbReference type="ARBA" id="ARBA00022679"/>
    </source>
</evidence>
<dbReference type="PANTHER" id="PTHR43792">
    <property type="entry name" value="GNAT FAMILY, PUTATIVE (AFU_ORTHOLOGUE AFUA_3G00765)-RELATED-RELATED"/>
    <property type="match status" value="1"/>
</dbReference>
<gene>
    <name evidence="5" type="ORF">LAD12857_03210</name>
</gene>
<protein>
    <recommendedName>
        <fullName evidence="4">N-acetyltransferase domain-containing protein</fullName>
    </recommendedName>
</protein>
<name>A0ABQ5M0B8_9FIRM</name>
<dbReference type="RefSeq" id="WP_346064476.1">
    <property type="nucleotide sequence ID" value="NZ_BRPJ01000004.1"/>
</dbReference>
<evidence type="ECO:0000313" key="6">
    <source>
        <dbReference type="Proteomes" id="UP001419084"/>
    </source>
</evidence>
<dbReference type="Gene3D" id="3.40.630.30">
    <property type="match status" value="1"/>
</dbReference>